<keyword evidence="2" id="KW-1185">Reference proteome</keyword>
<name>A0A1R2AWA8_9CILI</name>
<accession>A0A1R2AWA8</accession>
<reference evidence="1 2" key="1">
    <citation type="submission" date="2016-11" db="EMBL/GenBank/DDBJ databases">
        <title>The macronuclear genome of Stentor coeruleus: a giant cell with tiny introns.</title>
        <authorList>
            <person name="Slabodnick M."/>
            <person name="Ruby J.G."/>
            <person name="Reiff S.B."/>
            <person name="Swart E.C."/>
            <person name="Gosai S."/>
            <person name="Prabakaran S."/>
            <person name="Witkowska E."/>
            <person name="Larue G.E."/>
            <person name="Fisher S."/>
            <person name="Freeman R.M."/>
            <person name="Gunawardena J."/>
            <person name="Chu W."/>
            <person name="Stover N.A."/>
            <person name="Gregory B.D."/>
            <person name="Nowacki M."/>
            <person name="Derisi J."/>
            <person name="Roy S.W."/>
            <person name="Marshall W.F."/>
            <person name="Sood P."/>
        </authorList>
    </citation>
    <scope>NUCLEOTIDE SEQUENCE [LARGE SCALE GENOMIC DNA]</scope>
    <source>
        <strain evidence="1">WM001</strain>
    </source>
</reference>
<evidence type="ECO:0000313" key="2">
    <source>
        <dbReference type="Proteomes" id="UP000187209"/>
    </source>
</evidence>
<evidence type="ECO:0000313" key="1">
    <source>
        <dbReference type="EMBL" id="OMJ68752.1"/>
    </source>
</evidence>
<dbReference type="Proteomes" id="UP000187209">
    <property type="component" value="Unassembled WGS sequence"/>
</dbReference>
<comment type="caution">
    <text evidence="1">The sequence shown here is derived from an EMBL/GenBank/DDBJ whole genome shotgun (WGS) entry which is preliminary data.</text>
</comment>
<dbReference type="AlphaFoldDB" id="A0A1R2AWA8"/>
<dbReference type="EMBL" id="MPUH01001286">
    <property type="protein sequence ID" value="OMJ68752.1"/>
    <property type="molecule type" value="Genomic_DNA"/>
</dbReference>
<gene>
    <name evidence="1" type="ORF">SteCoe_33712</name>
</gene>
<protein>
    <submittedName>
        <fullName evidence="1">Uncharacterized protein</fullName>
    </submittedName>
</protein>
<dbReference type="OrthoDB" id="285940at2759"/>
<proteinExistence type="predicted"/>
<sequence>MFNVYAYDKYKSSKEQEERAMIKSAQIKEKIRSHREKLCENYTKRISDFILHMEKQPIKLNMYLSPLEVAPRPSDPLKFKGRPQIILRDYKTHSERLLESLNYASIHKPNPEFQKESAKALKDARTAKSLNKPKRMYFKPKNNFERVVDELKARHMDITEYEPLKQKKIHQVNKFQPHKAWGSVPAFNNVDQTSSDIESEEIKEEEFAPKQIFAGLHNKTYFKGVTSMLINYDCKSRTKTNFDISAEGVLTNCNVKAKPNSQYLKIGEGKLVSNPEESVRNTYEKLKESIKFS</sequence>
<organism evidence="1 2">
    <name type="scientific">Stentor coeruleus</name>
    <dbReference type="NCBI Taxonomy" id="5963"/>
    <lineage>
        <taxon>Eukaryota</taxon>
        <taxon>Sar</taxon>
        <taxon>Alveolata</taxon>
        <taxon>Ciliophora</taxon>
        <taxon>Postciliodesmatophora</taxon>
        <taxon>Heterotrichea</taxon>
        <taxon>Heterotrichida</taxon>
        <taxon>Stentoridae</taxon>
        <taxon>Stentor</taxon>
    </lineage>
</organism>